<reference evidence="10" key="1">
    <citation type="journal article" date="2020" name="Stud. Mycol.">
        <title>101 Dothideomycetes genomes: a test case for predicting lifestyles and emergence of pathogens.</title>
        <authorList>
            <person name="Haridas S."/>
            <person name="Albert R."/>
            <person name="Binder M."/>
            <person name="Bloem J."/>
            <person name="Labutti K."/>
            <person name="Salamov A."/>
            <person name="Andreopoulos B."/>
            <person name="Baker S."/>
            <person name="Barry K."/>
            <person name="Bills G."/>
            <person name="Bluhm B."/>
            <person name="Cannon C."/>
            <person name="Castanera R."/>
            <person name="Culley D."/>
            <person name="Daum C."/>
            <person name="Ezra D."/>
            <person name="Gonzalez J."/>
            <person name="Henrissat B."/>
            <person name="Kuo A."/>
            <person name="Liang C."/>
            <person name="Lipzen A."/>
            <person name="Lutzoni F."/>
            <person name="Magnuson J."/>
            <person name="Mondo S."/>
            <person name="Nolan M."/>
            <person name="Ohm R."/>
            <person name="Pangilinan J."/>
            <person name="Park H.-J."/>
            <person name="Ramirez L."/>
            <person name="Alfaro M."/>
            <person name="Sun H."/>
            <person name="Tritt A."/>
            <person name="Yoshinaga Y."/>
            <person name="Zwiers L.-H."/>
            <person name="Turgeon B."/>
            <person name="Goodwin S."/>
            <person name="Spatafora J."/>
            <person name="Crous P."/>
            <person name="Grigoriev I."/>
        </authorList>
    </citation>
    <scope>NUCLEOTIDE SEQUENCE</scope>
    <source>
        <strain evidence="10">CBS 130266</strain>
    </source>
</reference>
<dbReference type="GO" id="GO:0000329">
    <property type="term" value="C:fungal-type vacuole membrane"/>
    <property type="evidence" value="ECO:0007669"/>
    <property type="project" value="TreeGrafter"/>
</dbReference>
<dbReference type="InterPro" id="IPR004713">
    <property type="entry name" value="CaH_exchang"/>
</dbReference>
<feature type="domain" description="Sodium/calcium exchanger membrane region" evidence="9">
    <location>
        <begin position="239"/>
        <end position="345"/>
    </location>
</feature>
<evidence type="ECO:0000256" key="4">
    <source>
        <dbReference type="ARBA" id="ARBA00022692"/>
    </source>
</evidence>
<evidence type="ECO:0000256" key="2">
    <source>
        <dbReference type="ARBA" id="ARBA00008170"/>
    </source>
</evidence>
<dbReference type="InterPro" id="IPR004837">
    <property type="entry name" value="NaCa_Exmemb"/>
</dbReference>
<dbReference type="AlphaFoldDB" id="A0A9P4NFH5"/>
<feature type="transmembrane region" description="Helical" evidence="8">
    <location>
        <begin position="32"/>
        <end position="49"/>
    </location>
</feature>
<protein>
    <recommendedName>
        <fullName evidence="9">Sodium/calcium exchanger membrane region domain-containing protein</fullName>
    </recommendedName>
</protein>
<feature type="transmembrane region" description="Helical" evidence="8">
    <location>
        <begin position="118"/>
        <end position="141"/>
    </location>
</feature>
<keyword evidence="7 8" id="KW-0472">Membrane</keyword>
<proteinExistence type="inferred from homology"/>
<feature type="transmembrane region" description="Helical" evidence="8">
    <location>
        <begin position="232"/>
        <end position="251"/>
    </location>
</feature>
<name>A0A9P4NFH5_9PEZI</name>
<evidence type="ECO:0000256" key="5">
    <source>
        <dbReference type="ARBA" id="ARBA00022989"/>
    </source>
</evidence>
<comment type="caution">
    <text evidence="10">The sequence shown here is derived from an EMBL/GenBank/DDBJ whole genome shotgun (WGS) entry which is preliminary data.</text>
</comment>
<feature type="transmembrane region" description="Helical" evidence="8">
    <location>
        <begin position="263"/>
        <end position="283"/>
    </location>
</feature>
<evidence type="ECO:0000256" key="1">
    <source>
        <dbReference type="ARBA" id="ARBA00004127"/>
    </source>
</evidence>
<evidence type="ECO:0000259" key="9">
    <source>
        <dbReference type="Pfam" id="PF01699"/>
    </source>
</evidence>
<keyword evidence="5 8" id="KW-1133">Transmembrane helix</keyword>
<comment type="subcellular location">
    <subcellularLocation>
        <location evidence="1">Endomembrane system</location>
        <topology evidence="1">Multi-pass membrane protein</topology>
    </subcellularLocation>
</comment>
<dbReference type="EMBL" id="MU007119">
    <property type="protein sequence ID" value="KAF2419591.1"/>
    <property type="molecule type" value="Genomic_DNA"/>
</dbReference>
<feature type="transmembrane region" description="Helical" evidence="8">
    <location>
        <begin position="193"/>
        <end position="212"/>
    </location>
</feature>
<dbReference type="Proteomes" id="UP000800235">
    <property type="component" value="Unassembled WGS sequence"/>
</dbReference>
<keyword evidence="3" id="KW-0813">Transport</keyword>
<feature type="transmembrane region" description="Helical" evidence="8">
    <location>
        <begin position="55"/>
        <end position="74"/>
    </location>
</feature>
<dbReference type="GO" id="GO:0015369">
    <property type="term" value="F:calcium:proton antiporter activity"/>
    <property type="evidence" value="ECO:0007669"/>
    <property type="project" value="TreeGrafter"/>
</dbReference>
<dbReference type="InterPro" id="IPR044880">
    <property type="entry name" value="NCX_ion-bd_dom_sf"/>
</dbReference>
<keyword evidence="6" id="KW-0406">Ion transport</keyword>
<evidence type="ECO:0000256" key="7">
    <source>
        <dbReference type="ARBA" id="ARBA00023136"/>
    </source>
</evidence>
<dbReference type="Pfam" id="PF01699">
    <property type="entry name" value="Na_Ca_ex"/>
    <property type="match status" value="1"/>
</dbReference>
<keyword evidence="11" id="KW-1185">Reference proteome</keyword>
<dbReference type="GO" id="GO:0006874">
    <property type="term" value="P:intracellular calcium ion homeostasis"/>
    <property type="evidence" value="ECO:0007669"/>
    <property type="project" value="TreeGrafter"/>
</dbReference>
<dbReference type="Gene3D" id="1.20.1420.30">
    <property type="entry name" value="NCX, central ion-binding region"/>
    <property type="match status" value="1"/>
</dbReference>
<keyword evidence="4 8" id="KW-0812">Transmembrane</keyword>
<organism evidence="10 11">
    <name type="scientific">Tothia fuscella</name>
    <dbReference type="NCBI Taxonomy" id="1048955"/>
    <lineage>
        <taxon>Eukaryota</taxon>
        <taxon>Fungi</taxon>
        <taxon>Dikarya</taxon>
        <taxon>Ascomycota</taxon>
        <taxon>Pezizomycotina</taxon>
        <taxon>Dothideomycetes</taxon>
        <taxon>Pleosporomycetidae</taxon>
        <taxon>Venturiales</taxon>
        <taxon>Cylindrosympodiaceae</taxon>
        <taxon>Tothia</taxon>
    </lineage>
</organism>
<evidence type="ECO:0000256" key="6">
    <source>
        <dbReference type="ARBA" id="ARBA00023065"/>
    </source>
</evidence>
<comment type="similarity">
    <text evidence="2">Belongs to the Ca(2+):cation antiporter (CaCA) (TC 2.A.19) family.</text>
</comment>
<evidence type="ECO:0000313" key="10">
    <source>
        <dbReference type="EMBL" id="KAF2419591.1"/>
    </source>
</evidence>
<dbReference type="PANTHER" id="PTHR31503:SF22">
    <property type="entry name" value="VACUOLAR CALCIUM ION TRANSPORTER"/>
    <property type="match status" value="1"/>
</dbReference>
<feature type="transmembrane region" description="Helical" evidence="8">
    <location>
        <begin position="304"/>
        <end position="326"/>
    </location>
</feature>
<sequence>MDPYPSFHPLKLSIPTVWKNAAKRLRALSFRFYVYLLFPLVPVGFVLYYTRQHLILIFVINLVAIFPSTSLLDYGPRPSGATLWRSRKSLALHDVWVWNTIQFITSIILLHSRQIVLLQISLVGGILSNMHLMLGLGFVACGFRGEQRYNATIAGTLGALLHLSMTGLIIPTASNLLAKPTPFGLVRQSRGTAVIFIPMYLALLVFQFKTHLYLSEEELSIDDYEERLQRKVIGIGPATAIIGVATTMLGFNTFSATNSLEDFMVATGLTKSFVGIILLPLMTNDLAAVDAGLKRNMNLCLQVTIGKCVQTAFFVTPIIVIIGWGMKIDNMTLNFDGFDVAALFASVL</sequence>
<dbReference type="PANTHER" id="PTHR31503">
    <property type="entry name" value="VACUOLAR CALCIUM ION TRANSPORTER"/>
    <property type="match status" value="1"/>
</dbReference>
<evidence type="ECO:0000256" key="8">
    <source>
        <dbReference type="SAM" id="Phobius"/>
    </source>
</evidence>
<feature type="transmembrane region" description="Helical" evidence="8">
    <location>
        <begin position="153"/>
        <end position="173"/>
    </location>
</feature>
<gene>
    <name evidence="10" type="ORF">EJ08DRAFT_598909</name>
</gene>
<dbReference type="OrthoDB" id="1699231at2759"/>
<dbReference type="GO" id="GO:0012505">
    <property type="term" value="C:endomembrane system"/>
    <property type="evidence" value="ECO:0007669"/>
    <property type="project" value="UniProtKB-SubCell"/>
</dbReference>
<evidence type="ECO:0000313" key="11">
    <source>
        <dbReference type="Proteomes" id="UP000800235"/>
    </source>
</evidence>
<accession>A0A9P4NFH5</accession>
<evidence type="ECO:0000256" key="3">
    <source>
        <dbReference type="ARBA" id="ARBA00022448"/>
    </source>
</evidence>